<dbReference type="OrthoDB" id="6696619at2759"/>
<evidence type="ECO:0000313" key="7">
    <source>
        <dbReference type="EMBL" id="CAH1111082.1"/>
    </source>
</evidence>
<gene>
    <name evidence="7" type="ORF">PSYICH_LOCUS11050</name>
</gene>
<reference evidence="7" key="1">
    <citation type="submission" date="2022-01" db="EMBL/GenBank/DDBJ databases">
        <authorList>
            <person name="King R."/>
        </authorList>
    </citation>
    <scope>NUCLEOTIDE SEQUENCE</scope>
</reference>
<protein>
    <recommendedName>
        <fullName evidence="6">Major facilitator superfamily (MFS) profile domain-containing protein</fullName>
    </recommendedName>
</protein>
<feature type="transmembrane region" description="Helical" evidence="5">
    <location>
        <begin position="361"/>
        <end position="378"/>
    </location>
</feature>
<proteinExistence type="predicted"/>
<feature type="transmembrane region" description="Helical" evidence="5">
    <location>
        <begin position="562"/>
        <end position="583"/>
    </location>
</feature>
<feature type="transmembrane region" description="Helical" evidence="5">
    <location>
        <begin position="104"/>
        <end position="121"/>
    </location>
</feature>
<dbReference type="GO" id="GO:0022857">
    <property type="term" value="F:transmembrane transporter activity"/>
    <property type="evidence" value="ECO:0007669"/>
    <property type="project" value="InterPro"/>
</dbReference>
<evidence type="ECO:0000313" key="8">
    <source>
        <dbReference type="Proteomes" id="UP001153636"/>
    </source>
</evidence>
<dbReference type="InterPro" id="IPR005829">
    <property type="entry name" value="Sugar_transporter_CS"/>
</dbReference>
<keyword evidence="4 5" id="KW-0472">Membrane</keyword>
<feature type="transmembrane region" description="Helical" evidence="5">
    <location>
        <begin position="472"/>
        <end position="492"/>
    </location>
</feature>
<feature type="transmembrane region" description="Helical" evidence="5">
    <location>
        <begin position="385"/>
        <end position="405"/>
    </location>
</feature>
<feature type="transmembrane region" description="Helical" evidence="5">
    <location>
        <begin position="162"/>
        <end position="181"/>
    </location>
</feature>
<dbReference type="InterPro" id="IPR005828">
    <property type="entry name" value="MFS_sugar_transport-like"/>
</dbReference>
<dbReference type="InterPro" id="IPR050549">
    <property type="entry name" value="MFS_Trehalose_Transporter"/>
</dbReference>
<feature type="transmembrane region" description="Helical" evidence="5">
    <location>
        <begin position="527"/>
        <end position="550"/>
    </location>
</feature>
<feature type="transmembrane region" description="Helical" evidence="5">
    <location>
        <begin position="301"/>
        <end position="321"/>
    </location>
</feature>
<feature type="domain" description="Major facilitator superfamily (MFS) profile" evidence="6">
    <location>
        <begin position="28"/>
        <end position="527"/>
    </location>
</feature>
<feature type="transmembrane region" description="Helical" evidence="5">
    <location>
        <begin position="187"/>
        <end position="206"/>
    </location>
</feature>
<comment type="subcellular location">
    <subcellularLocation>
        <location evidence="1">Membrane</location>
        <topology evidence="1">Multi-pass membrane protein</topology>
    </subcellularLocation>
</comment>
<dbReference type="AlphaFoldDB" id="A0A9P0GJ27"/>
<accession>A0A9P0GJ27</accession>
<feature type="transmembrane region" description="Helical" evidence="5">
    <location>
        <begin position="504"/>
        <end position="521"/>
    </location>
</feature>
<organism evidence="7 8">
    <name type="scientific">Psylliodes chrysocephalus</name>
    <dbReference type="NCBI Taxonomy" id="3402493"/>
    <lineage>
        <taxon>Eukaryota</taxon>
        <taxon>Metazoa</taxon>
        <taxon>Ecdysozoa</taxon>
        <taxon>Arthropoda</taxon>
        <taxon>Hexapoda</taxon>
        <taxon>Insecta</taxon>
        <taxon>Pterygota</taxon>
        <taxon>Neoptera</taxon>
        <taxon>Endopterygota</taxon>
        <taxon>Coleoptera</taxon>
        <taxon>Polyphaga</taxon>
        <taxon>Cucujiformia</taxon>
        <taxon>Chrysomeloidea</taxon>
        <taxon>Chrysomelidae</taxon>
        <taxon>Galerucinae</taxon>
        <taxon>Alticini</taxon>
        <taxon>Psylliodes</taxon>
    </lineage>
</organism>
<feature type="transmembrane region" description="Helical" evidence="5">
    <location>
        <begin position="589"/>
        <end position="607"/>
    </location>
</feature>
<feature type="transmembrane region" description="Helical" evidence="5">
    <location>
        <begin position="25"/>
        <end position="45"/>
    </location>
</feature>
<feature type="transmembrane region" description="Helical" evidence="5">
    <location>
        <begin position="65"/>
        <end position="92"/>
    </location>
</feature>
<evidence type="ECO:0000256" key="1">
    <source>
        <dbReference type="ARBA" id="ARBA00004141"/>
    </source>
</evidence>
<dbReference type="PROSITE" id="PS50850">
    <property type="entry name" value="MFS"/>
    <property type="match status" value="1"/>
</dbReference>
<evidence type="ECO:0000256" key="4">
    <source>
        <dbReference type="ARBA" id="ARBA00023136"/>
    </source>
</evidence>
<dbReference type="GO" id="GO:0016020">
    <property type="term" value="C:membrane"/>
    <property type="evidence" value="ECO:0007669"/>
    <property type="project" value="UniProtKB-SubCell"/>
</dbReference>
<dbReference type="EMBL" id="OV651817">
    <property type="protein sequence ID" value="CAH1111082.1"/>
    <property type="molecule type" value="Genomic_DNA"/>
</dbReference>
<evidence type="ECO:0000256" key="5">
    <source>
        <dbReference type="SAM" id="Phobius"/>
    </source>
</evidence>
<dbReference type="PROSITE" id="PS00216">
    <property type="entry name" value="SUGAR_TRANSPORT_1"/>
    <property type="match status" value="2"/>
</dbReference>
<feature type="transmembrane region" description="Helical" evidence="5">
    <location>
        <begin position="263"/>
        <end position="289"/>
    </location>
</feature>
<dbReference type="InterPro" id="IPR036259">
    <property type="entry name" value="MFS_trans_sf"/>
</dbReference>
<dbReference type="Gene3D" id="1.20.1250.20">
    <property type="entry name" value="MFS general substrate transporter like domains"/>
    <property type="match status" value="2"/>
</dbReference>
<name>A0A9P0GJ27_9CUCU</name>
<dbReference type="SUPFAM" id="SSF103473">
    <property type="entry name" value="MFS general substrate transporter"/>
    <property type="match status" value="2"/>
</dbReference>
<evidence type="ECO:0000256" key="3">
    <source>
        <dbReference type="ARBA" id="ARBA00022989"/>
    </source>
</evidence>
<evidence type="ECO:0000256" key="2">
    <source>
        <dbReference type="ARBA" id="ARBA00022692"/>
    </source>
</evidence>
<dbReference type="Proteomes" id="UP001153636">
    <property type="component" value="Chromosome 5"/>
</dbReference>
<dbReference type="Pfam" id="PF00083">
    <property type="entry name" value="Sugar_tr"/>
    <property type="match status" value="2"/>
</dbReference>
<dbReference type="InterPro" id="IPR020846">
    <property type="entry name" value="MFS_dom"/>
</dbReference>
<feature type="transmembrane region" description="Helical" evidence="5">
    <location>
        <begin position="328"/>
        <end position="349"/>
    </location>
</feature>
<evidence type="ECO:0000259" key="6">
    <source>
        <dbReference type="PROSITE" id="PS50850"/>
    </source>
</evidence>
<dbReference type="PANTHER" id="PTHR48021:SF1">
    <property type="entry name" value="GH07001P-RELATED"/>
    <property type="match status" value="1"/>
</dbReference>
<sequence>MGLVKLMNPNNDETNFERKGKGRNWFVYFCSFTADLLLVSFGFSLAWPSSVIPQLKSDDPEVNPLTTVCTTLHISILAALPFFGSCLGLIYMPASADNLGRKKTLFNVSLVLLMSFTTLAFAKQIYIYFVCVFINGFCEALLVATVSVYNSEISTDRIRGKVSCFSGMCVPFGSLLGYYSGGSSVKTIAMIGTVCPSLFLLLSFFLPESPIFLATKELKCLKSLEALRGTVDVEMEFTKMTETETVKQPKRSDLFKGGPSSKAFLLCLEIALAQEATGIFILGVFMAPIFNESDSYLSGNYLGVLAGLIQIIFVFIASFFIDRWGRRPLLLCSNVFCIFSLFVLGLYFYLQLTRPDLVENLRWLPIFGISVYYSGYSIEQIGIHFSLWICCVSSIIASFLIYFTLPETKGKSFAEIQNILAEYKYTNILRKDGSDVLFITNGYSLSWSSSVIPKLKSNNTDINPLSAPVTTIQISVLAALSAIASVLGLIVTSKISDNIGRKPSIVIVAVGLVISFTTMAFVRDIYIYFVCLFVNGFCESIVLATVPVYNSEIAHDSNRGKIGCFLGISMPLGALLGYCSGIASVKVITLMGTLGPCLFLLFSYFLTESPVFLASKGREMDCLKSLEKLRRTKNVEPEYEKIKQTLQNVYKNRTSNVLDIFRSKISTKAFSLSIGLCILQQLFSYWRLLWHQSSTKLVVTYRETHSVS</sequence>
<feature type="transmembrane region" description="Helical" evidence="5">
    <location>
        <begin position="127"/>
        <end position="150"/>
    </location>
</feature>
<dbReference type="PANTHER" id="PTHR48021">
    <property type="match status" value="1"/>
</dbReference>
<keyword evidence="8" id="KW-1185">Reference proteome</keyword>
<keyword evidence="2 5" id="KW-0812">Transmembrane</keyword>
<keyword evidence="3 5" id="KW-1133">Transmembrane helix</keyword>